<dbReference type="PANTHER" id="PTHR10887">
    <property type="entry name" value="DNA2/NAM7 HELICASE FAMILY"/>
    <property type="match status" value="1"/>
</dbReference>
<dbReference type="Pfam" id="PF20173">
    <property type="entry name" value="ZnF_RZ-type"/>
    <property type="match status" value="1"/>
</dbReference>
<dbReference type="GO" id="GO:0031380">
    <property type="term" value="C:nuclear RNA-directed RNA polymerase complex"/>
    <property type="evidence" value="ECO:0007669"/>
    <property type="project" value="TreeGrafter"/>
</dbReference>
<feature type="region of interest" description="Disordered" evidence="11">
    <location>
        <begin position="1"/>
        <end position="28"/>
    </location>
</feature>
<evidence type="ECO:0000256" key="5">
    <source>
        <dbReference type="ARBA" id="ARBA00022771"/>
    </source>
</evidence>
<dbReference type="EMBL" id="CM000578">
    <property type="protein sequence ID" value="EWG36015.1"/>
    <property type="molecule type" value="Genomic_DNA"/>
</dbReference>
<keyword evidence="6" id="KW-0378">Hydrolase</keyword>
<evidence type="ECO:0000256" key="6">
    <source>
        <dbReference type="ARBA" id="ARBA00022806"/>
    </source>
</evidence>
<dbReference type="PROSITE" id="PS51981">
    <property type="entry name" value="ZF_RZ"/>
    <property type="match status" value="1"/>
</dbReference>
<feature type="coiled-coil region" evidence="10">
    <location>
        <begin position="847"/>
        <end position="881"/>
    </location>
</feature>
<dbReference type="GO" id="GO:0008270">
    <property type="term" value="F:zinc ion binding"/>
    <property type="evidence" value="ECO:0007669"/>
    <property type="project" value="UniProtKB-KW"/>
</dbReference>
<evidence type="ECO:0000256" key="2">
    <source>
        <dbReference type="ARBA" id="ARBA00022490"/>
    </source>
</evidence>
<comment type="subcellular location">
    <subcellularLocation>
        <location evidence="1">Cytoplasm</location>
    </subcellularLocation>
</comment>
<dbReference type="InterPro" id="IPR041679">
    <property type="entry name" value="DNA2/NAM7-like_C"/>
</dbReference>
<dbReference type="InterPro" id="IPR027417">
    <property type="entry name" value="P-loop_NTPase"/>
</dbReference>
<evidence type="ECO:0000256" key="9">
    <source>
        <dbReference type="PROSITE-ProRule" id="PRU00723"/>
    </source>
</evidence>
<gene>
    <name evidence="14" type="ORF">FVEG_00185</name>
</gene>
<proteinExistence type="predicted"/>
<dbReference type="RefSeq" id="XP_018742206.1">
    <property type="nucleotide sequence ID" value="XM_018886617.1"/>
</dbReference>
<dbReference type="FunFam" id="3.40.50.300:FF:001660">
    <property type="entry name" value="NF-X1 finger and helicase protein, putative"/>
    <property type="match status" value="1"/>
</dbReference>
<evidence type="ECO:0000256" key="7">
    <source>
        <dbReference type="ARBA" id="ARBA00022833"/>
    </source>
</evidence>
<keyword evidence="5 9" id="KW-0863">Zinc-finger</keyword>
<keyword evidence="6" id="KW-0547">Nucleotide-binding</keyword>
<evidence type="ECO:0000313" key="14">
    <source>
        <dbReference type="EMBL" id="EWG36015.1"/>
    </source>
</evidence>
<dbReference type="Gene3D" id="1.20.120.1350">
    <property type="entry name" value="Pneumovirus matrix protein 2 (M2), zinc-binding domain"/>
    <property type="match status" value="1"/>
</dbReference>
<evidence type="ECO:0000256" key="8">
    <source>
        <dbReference type="ARBA" id="ARBA00022859"/>
    </source>
</evidence>
<dbReference type="Pfam" id="PF13086">
    <property type="entry name" value="AAA_11"/>
    <property type="match status" value="1"/>
</dbReference>
<keyword evidence="3 9" id="KW-0479">Metal-binding</keyword>
<evidence type="ECO:0000256" key="3">
    <source>
        <dbReference type="ARBA" id="ARBA00022723"/>
    </source>
</evidence>
<dbReference type="PROSITE" id="PS50103">
    <property type="entry name" value="ZF_C3H1"/>
    <property type="match status" value="1"/>
</dbReference>
<dbReference type="InterPro" id="IPR046439">
    <property type="entry name" value="ZF_RZ_dom"/>
</dbReference>
<dbReference type="GO" id="GO:0005737">
    <property type="term" value="C:cytoplasm"/>
    <property type="evidence" value="ECO:0007669"/>
    <property type="project" value="UniProtKB-SubCell"/>
</dbReference>
<keyword evidence="8" id="KW-0391">Immunity</keyword>
<dbReference type="eggNOG" id="KOG1807">
    <property type="taxonomic scope" value="Eukaryota"/>
</dbReference>
<reference evidence="14 15" key="1">
    <citation type="journal article" date="2010" name="Nature">
        <title>Comparative genomics reveals mobile pathogenicity chromosomes in Fusarium.</title>
        <authorList>
            <person name="Ma L.J."/>
            <person name="van der Does H.C."/>
            <person name="Borkovich K.A."/>
            <person name="Coleman J.J."/>
            <person name="Daboussi M.J."/>
            <person name="Di Pietro A."/>
            <person name="Dufresne M."/>
            <person name="Freitag M."/>
            <person name="Grabherr M."/>
            <person name="Henrissat B."/>
            <person name="Houterman P.M."/>
            <person name="Kang S."/>
            <person name="Shim W.B."/>
            <person name="Woloshuk C."/>
            <person name="Xie X."/>
            <person name="Xu J.R."/>
            <person name="Antoniw J."/>
            <person name="Baker S.E."/>
            <person name="Bluhm B.H."/>
            <person name="Breakspear A."/>
            <person name="Brown D.W."/>
            <person name="Butchko R.A."/>
            <person name="Chapman S."/>
            <person name="Coulson R."/>
            <person name="Coutinho P.M."/>
            <person name="Danchin E.G."/>
            <person name="Diener A."/>
            <person name="Gale L.R."/>
            <person name="Gardiner D.M."/>
            <person name="Goff S."/>
            <person name="Hammond-Kosack K.E."/>
            <person name="Hilburn K."/>
            <person name="Hua-Van A."/>
            <person name="Jonkers W."/>
            <person name="Kazan K."/>
            <person name="Kodira C.D."/>
            <person name="Koehrsen M."/>
            <person name="Kumar L."/>
            <person name="Lee Y.H."/>
            <person name="Li L."/>
            <person name="Manners J.M."/>
            <person name="Miranda-Saavedra D."/>
            <person name="Mukherjee M."/>
            <person name="Park G."/>
            <person name="Park J."/>
            <person name="Park S.Y."/>
            <person name="Proctor R.H."/>
            <person name="Regev A."/>
            <person name="Ruiz-Roldan M.C."/>
            <person name="Sain D."/>
            <person name="Sakthikumar S."/>
            <person name="Sykes S."/>
            <person name="Schwartz D.C."/>
            <person name="Turgeon B.G."/>
            <person name="Wapinski I."/>
            <person name="Yoder O."/>
            <person name="Young S."/>
            <person name="Zeng Q."/>
            <person name="Zhou S."/>
            <person name="Galagan J."/>
            <person name="Cuomo C.A."/>
            <person name="Kistler H.C."/>
            <person name="Rep M."/>
        </authorList>
    </citation>
    <scope>NUCLEOTIDE SEQUENCE [LARGE SCALE GENOMIC DNA]</scope>
    <source>
        <strain evidence="15">M3125 / FGSC 7600</strain>
    </source>
</reference>
<sequence length="1947" mass="217753">MAPRGGRGGGRPPGRQNKANGKKSENQPCFQFQRGRCKYGRDCKFSHDKESTGNERAARSADNHLDAEAREEYYDWKRLLRSSPYDSFGSERTEETLKFWEGALGILDGDSQDQHHVVAKELVQDKFNGPEWIDATTKMTSFTSASSFKCAENFLRVIAHPTLTPLSISAFVGTIYVLFGGTSGQQGIEFLSRMCASISKTIGGTDGTLDPELHDLVDVVLKALHELLVKTSRTRFCDGLPKLIGLLDNILAVVAQHVAGAYHDGLQGRLDIIKRIVDGSTARVVATKPTADGKMRDKNSVASSFPQEVAIPGGRHDNDFAEISDVSILPTQGEITSEHEEYLPSTNFLHPHVLTDPMQRYIDSTFRLVRHDTLGPVNDTLRDIFSSDNLMAGRMTDKNSQAQVYTSAKFRRVAIHERHGLEAIVSFSAPYFIRKKSSAEQRDWWQRSPRLGEGTLVCFVTSEGEHKRILFFQVTAKSTQWDHRRPDTSKSSLVPHNIDPSITVKLATHQQSDLTVLLRLFQDNAMGVLVDFNGVIPDTFMPILKNLQKIKRENHIAFHNWILPTSGENNRMPPPLYARKAGFVFPLNCIAKDKDVKLDLDPSLALKDIDLKKIEDATGLDHGQCLGLVGALTREYALIQGPPGTGKSYLGVQLVRTLLAVKKEAKLGPILIMQLIYVTNSCYTNHALDQFLMHLLDVGIQAIIRIGGRSVTEELDSKNLRVVSKETQKTGVERSILGEAYSLHEASLESAQRSLGPLFQARKGPSWDGLKRYLLRKYPRIYNQFEKYDEDGFEVVTKDILKSWLGKRPKQITVEPSIWRNIIARAETNIGLLSSEEKWFIVEYWREQQHQAQIARLFESLDDAEEKRKTIQRTHDAVDQRTLARADVIGITTTSLAKQIEMLRSLKIKCVMCEEAGELREADIISALMESVEHFIQIGDHKQLRPQINNFELSLESSSGKFWQLDRSQFERRAVGEPGLPPAPFAQLNVQRRMRPEISQLIRRVYPNLQDHESVFHLDDVVGMRKNLFWLDHNHPEDSGGDGTRVKSHSNTWETNMATALVRHIVRQGVYKPEDVALLTPYTGQLQQLRAALGKDFEICLSDRDMDQLAHEGFEDETGQGSSGTQKMIEKKQLLQTIRLATVDNFQGEEAKVIIVSLVRSNEQRKVGFLRTENRINVLLSRAQHGMYLIGNSETYLNRPMWADVYNQLSQAGSVGKEIELCCPRHKDLQITCAEPEDFAIKSPEGGCTFTCSRRLEPCGHQCPARCHSNAMHDAFFCQQPCPRVRDTCDHLCPKLCGELCGPCRVQVHDVELPCGHIKQSLMCHKKLNLSSVKCTAKVEKVVPGCDHTVAVDCWVDVKGPSFTCSTPCPEILPCGHQCTGTCSSCRKVDGSFAHNPCTKVCDRPFGSCNHRCHQVCHGGRSCGSCTKACEVRCPHSACASSCNKPCAPCIEECTWSCPHQKACSMPCSAPCDRLPCDERCTKKLECGHQCPSFCGEDCPVGYCQECGDKVDARVDLLEFLSYTEVNLDESPIVVLGCGHFFTGETLDGLVGLDEVYTRDKEGNFKGLKDTTGSLSRKIPFCPDCKRPIRQFATKRYNRLINRAVMDEICKRCIISGREALKTLEDQLRSEEKNLSESRKSHPTIASWPQQLLTKKRHQRLKKLGDMSKDLVKKMGKEHQPTKILIDRIATARVRATGDPMSLAVQMEAMKLSPPEPDNQIILGAKSLIFKAEEVQFQDSVALLQACRGKVNATVIQGWLKEQPLLDTIDFFITCHHLINEAKKANLPRIFASATLCYAKVSQLATWCAQTQDGTAAPTPGDENVKKYVDRAKKLLEDALLQCGDLVDSEELKERLEEMSRLFEPQYHAVTPEELASIKSAMVSGRGGLATHSGHWYNCVNGHPFAIGECGMPMEVARCPECGAPIGGTSHRPLEGVSRAHNMESRQ</sequence>
<feature type="compositionally biased region" description="Gly residues" evidence="11">
    <location>
        <begin position="1"/>
        <end position="12"/>
    </location>
</feature>
<dbReference type="GeneID" id="30058574"/>
<dbReference type="OrthoDB" id="2423195at2759"/>
<dbReference type="CDD" id="cd18808">
    <property type="entry name" value="SF1_C_Upf1"/>
    <property type="match status" value="1"/>
</dbReference>
<dbReference type="EMBL" id="DS022242">
    <property type="protein sequence ID" value="EWG36015.1"/>
    <property type="molecule type" value="Genomic_DNA"/>
</dbReference>
<dbReference type="InterPro" id="IPR041677">
    <property type="entry name" value="DNA2/NAM7_AAA_11"/>
</dbReference>
<dbReference type="CDD" id="cd06008">
    <property type="entry name" value="NF-X1-zinc-finger"/>
    <property type="match status" value="2"/>
</dbReference>
<dbReference type="InterPro" id="IPR047187">
    <property type="entry name" value="SF1_C_Upf1"/>
</dbReference>
<organism evidence="14 15">
    <name type="scientific">Gibberella moniliformis (strain M3125 / FGSC 7600)</name>
    <name type="common">Maize ear and stalk rot fungus</name>
    <name type="synonym">Fusarium verticillioides</name>
    <dbReference type="NCBI Taxonomy" id="334819"/>
    <lineage>
        <taxon>Eukaryota</taxon>
        <taxon>Fungi</taxon>
        <taxon>Dikarya</taxon>
        <taxon>Ascomycota</taxon>
        <taxon>Pezizomycotina</taxon>
        <taxon>Sordariomycetes</taxon>
        <taxon>Hypocreomycetidae</taxon>
        <taxon>Hypocreales</taxon>
        <taxon>Nectriaceae</taxon>
        <taxon>Fusarium</taxon>
        <taxon>Fusarium fujikuroi species complex</taxon>
    </lineage>
</organism>
<dbReference type="VEuPathDB" id="FungiDB:FVEG_00185"/>
<evidence type="ECO:0000256" key="4">
    <source>
        <dbReference type="ARBA" id="ARBA00022737"/>
    </source>
</evidence>
<dbReference type="KEGG" id="fvr:FVEG_00185"/>
<evidence type="ECO:0000259" key="13">
    <source>
        <dbReference type="PROSITE" id="PS51981"/>
    </source>
</evidence>
<keyword evidence="10" id="KW-0175">Coiled coil</keyword>
<keyword evidence="4" id="KW-0677">Repeat</keyword>
<dbReference type="GO" id="GO:0004386">
    <property type="term" value="F:helicase activity"/>
    <property type="evidence" value="ECO:0007669"/>
    <property type="project" value="InterPro"/>
</dbReference>
<name>W7LKE6_GIBM7</name>
<dbReference type="Proteomes" id="UP000009096">
    <property type="component" value="Chromosome 1"/>
</dbReference>
<keyword evidence="15" id="KW-1185">Reference proteome</keyword>
<feature type="zinc finger region" description="C3H1-type" evidence="9">
    <location>
        <begin position="23"/>
        <end position="50"/>
    </location>
</feature>
<dbReference type="Gene3D" id="3.40.50.300">
    <property type="entry name" value="P-loop containing nucleotide triphosphate hydrolases"/>
    <property type="match status" value="2"/>
</dbReference>
<dbReference type="PANTHER" id="PTHR10887:SF445">
    <property type="entry name" value="NFX1-TYPE ZINC FINGER-CONTAINING PROTEIN 1"/>
    <property type="match status" value="1"/>
</dbReference>
<evidence type="ECO:0000256" key="11">
    <source>
        <dbReference type="SAM" id="MobiDB-lite"/>
    </source>
</evidence>
<dbReference type="GO" id="GO:0031048">
    <property type="term" value="P:regulatory ncRNA-mediated heterochromatin formation"/>
    <property type="evidence" value="ECO:0007669"/>
    <property type="project" value="TreeGrafter"/>
</dbReference>
<dbReference type="SMART" id="SM00356">
    <property type="entry name" value="ZnF_C3H1"/>
    <property type="match status" value="1"/>
</dbReference>
<evidence type="ECO:0000256" key="10">
    <source>
        <dbReference type="SAM" id="Coils"/>
    </source>
</evidence>
<dbReference type="CDD" id="cd17936">
    <property type="entry name" value="EEXXEc_NFX1"/>
    <property type="match status" value="1"/>
</dbReference>
<protein>
    <submittedName>
        <fullName evidence="14">Uncharacterized protein</fullName>
    </submittedName>
</protein>
<dbReference type="GO" id="GO:0002376">
    <property type="term" value="P:immune system process"/>
    <property type="evidence" value="ECO:0007669"/>
    <property type="project" value="UniProtKB-KW"/>
</dbReference>
<dbReference type="Pfam" id="PF13087">
    <property type="entry name" value="AAA_12"/>
    <property type="match status" value="1"/>
</dbReference>
<keyword evidence="7 9" id="KW-0862">Zinc</keyword>
<dbReference type="InterPro" id="IPR000571">
    <property type="entry name" value="Znf_CCCH"/>
</dbReference>
<dbReference type="InterPro" id="IPR045055">
    <property type="entry name" value="DNA2/NAM7-like"/>
</dbReference>
<feature type="coiled-coil region" evidence="10">
    <location>
        <begin position="1614"/>
        <end position="1641"/>
    </location>
</feature>
<keyword evidence="6" id="KW-0347">Helicase</keyword>
<evidence type="ECO:0000259" key="12">
    <source>
        <dbReference type="PROSITE" id="PS50103"/>
    </source>
</evidence>
<keyword evidence="6" id="KW-0067">ATP-binding</keyword>
<dbReference type="SUPFAM" id="SSF52540">
    <property type="entry name" value="P-loop containing nucleoside triphosphate hydrolases"/>
    <property type="match status" value="1"/>
</dbReference>
<dbReference type="InterPro" id="IPR000967">
    <property type="entry name" value="Znf_NFX1"/>
</dbReference>
<dbReference type="SMART" id="SM00438">
    <property type="entry name" value="ZnF_NFX"/>
    <property type="match status" value="4"/>
</dbReference>
<accession>W7LKE6</accession>
<feature type="domain" description="C3H1-type" evidence="12">
    <location>
        <begin position="23"/>
        <end position="50"/>
    </location>
</feature>
<feature type="domain" description="RZ-type" evidence="13">
    <location>
        <begin position="1870"/>
        <end position="1947"/>
    </location>
</feature>
<evidence type="ECO:0000313" key="15">
    <source>
        <dbReference type="Proteomes" id="UP000009096"/>
    </source>
</evidence>
<evidence type="ECO:0000256" key="1">
    <source>
        <dbReference type="ARBA" id="ARBA00004496"/>
    </source>
</evidence>
<keyword evidence="2" id="KW-0963">Cytoplasm</keyword>